<dbReference type="InterPro" id="IPR000432">
    <property type="entry name" value="DNA_mismatch_repair_MutS_C"/>
</dbReference>
<dbReference type="RefSeq" id="WP_220694219.1">
    <property type="nucleotide sequence ID" value="NZ_CP080997.1"/>
</dbReference>
<evidence type="ECO:0000256" key="2">
    <source>
        <dbReference type="ARBA" id="ARBA00022840"/>
    </source>
</evidence>
<dbReference type="GO" id="GO:0005524">
    <property type="term" value="F:ATP binding"/>
    <property type="evidence" value="ECO:0007669"/>
    <property type="project" value="UniProtKB-KW"/>
</dbReference>
<dbReference type="InterPro" id="IPR027417">
    <property type="entry name" value="P-loop_NTPase"/>
</dbReference>
<organism evidence="5 6">
    <name type="scientific">Mycolicibacter heraklionensis</name>
    <dbReference type="NCBI Taxonomy" id="512402"/>
    <lineage>
        <taxon>Bacteria</taxon>
        <taxon>Bacillati</taxon>
        <taxon>Actinomycetota</taxon>
        <taxon>Actinomycetes</taxon>
        <taxon>Mycobacteriales</taxon>
        <taxon>Mycobacteriaceae</taxon>
        <taxon>Mycolicibacter</taxon>
    </lineage>
</organism>
<dbReference type="Pfam" id="PF00488">
    <property type="entry name" value="MutS_V"/>
    <property type="match status" value="1"/>
</dbReference>
<dbReference type="SMART" id="SM00534">
    <property type="entry name" value="MUTSac"/>
    <property type="match status" value="1"/>
</dbReference>
<dbReference type="Proteomes" id="UP000825008">
    <property type="component" value="Chromosome"/>
</dbReference>
<dbReference type="KEGG" id="mher:K3U94_15015"/>
<dbReference type="EMBL" id="CP080997">
    <property type="protein sequence ID" value="QZA06334.1"/>
    <property type="molecule type" value="Genomic_DNA"/>
</dbReference>
<accession>A0A9X7ZDZ2</accession>
<dbReference type="Gene3D" id="3.40.50.300">
    <property type="entry name" value="P-loop containing nucleotide triphosphate hydrolases"/>
    <property type="match status" value="1"/>
</dbReference>
<evidence type="ECO:0000256" key="3">
    <source>
        <dbReference type="ARBA" id="ARBA00023125"/>
    </source>
</evidence>
<feature type="domain" description="DNA mismatch repair proteins mutS family" evidence="4">
    <location>
        <begin position="329"/>
        <end position="510"/>
    </location>
</feature>
<sequence>MTTFSSILFPHDAAIRVDDPAAPGCCADLHLDQVFDAIVADADASVRNFFYTPLHDVADVAYRHDVFRDLEQSEIRCSVNNFVDTMRMVRDRIHQSENLYHPLQQYGWFVYAVETYCSAVRNLAADLPKTPLTSIGLRGLAEYIARYVNTGAFQTLEREAQDVQEELHRVRYLVHIDGLRVHVEKYSGQSDYSADVASTFERFAAESIKDYHVRLPTFPDMDHVEEQVLECVAKLYPESFARLRDFCTGHAGFVEPVIARFAREIHFYLCYLGVVRRLVEAELTFNYPRVTTEPGMVSVEHAFDLALAVKALDDKTSIVRNSFHLSGPERIFVVTGPNQGGKTTFARSIGQCAYLAALGCPIPGTRAALTLPDEVYTHFERQESLTTLHGKLDDELVRIHDILSRATAASLVIMNESFASTTVNDALLIGAEVLRRIIDLGCVTVYVTFLDELAGFDPACVSMVGEVAADDPTQRTFRFTRRPADGRAYAAALARKYGLNHDVLLQRIAR</sequence>
<dbReference type="PANTHER" id="PTHR11361">
    <property type="entry name" value="DNA MISMATCH REPAIR PROTEIN MUTS FAMILY MEMBER"/>
    <property type="match status" value="1"/>
</dbReference>
<dbReference type="GO" id="GO:0140664">
    <property type="term" value="F:ATP-dependent DNA damage sensor activity"/>
    <property type="evidence" value="ECO:0007669"/>
    <property type="project" value="InterPro"/>
</dbReference>
<keyword evidence="2" id="KW-0067">ATP-binding</keyword>
<evidence type="ECO:0000313" key="5">
    <source>
        <dbReference type="EMBL" id="QZA06334.1"/>
    </source>
</evidence>
<proteinExistence type="predicted"/>
<dbReference type="GO" id="GO:0005829">
    <property type="term" value="C:cytosol"/>
    <property type="evidence" value="ECO:0007669"/>
    <property type="project" value="TreeGrafter"/>
</dbReference>
<dbReference type="GO" id="GO:0030983">
    <property type="term" value="F:mismatched DNA binding"/>
    <property type="evidence" value="ECO:0007669"/>
    <property type="project" value="InterPro"/>
</dbReference>
<keyword evidence="3" id="KW-0238">DNA-binding</keyword>
<dbReference type="AlphaFoldDB" id="A0A9X7ZDZ2"/>
<reference evidence="5" key="1">
    <citation type="submission" date="2021-08" db="EMBL/GenBank/DDBJ databases">
        <title>Whole genome sequencing of non-tuberculosis mycobacteria type-strains.</title>
        <authorList>
            <person name="Igarashi Y."/>
            <person name="Osugi A."/>
            <person name="Mitarai S."/>
        </authorList>
    </citation>
    <scope>NUCLEOTIDE SEQUENCE</scope>
    <source>
        <strain evidence="5">JCM 30995</strain>
    </source>
</reference>
<evidence type="ECO:0000256" key="1">
    <source>
        <dbReference type="ARBA" id="ARBA00022741"/>
    </source>
</evidence>
<dbReference type="SUPFAM" id="SSF52540">
    <property type="entry name" value="P-loop containing nucleoside triphosphate hydrolases"/>
    <property type="match status" value="1"/>
</dbReference>
<dbReference type="InterPro" id="IPR045076">
    <property type="entry name" value="MutS"/>
</dbReference>
<name>A0A9X7ZDZ2_9MYCO</name>
<evidence type="ECO:0000313" key="6">
    <source>
        <dbReference type="Proteomes" id="UP000825008"/>
    </source>
</evidence>
<keyword evidence="1" id="KW-0547">Nucleotide-binding</keyword>
<protein>
    <submittedName>
        <fullName evidence="5">DNA mismatch repair protein MutS</fullName>
    </submittedName>
</protein>
<gene>
    <name evidence="5" type="ORF">K3U94_15015</name>
</gene>
<dbReference type="PANTHER" id="PTHR11361:SF34">
    <property type="entry name" value="DNA MISMATCH REPAIR PROTEIN MSH1, MITOCHONDRIAL"/>
    <property type="match status" value="1"/>
</dbReference>
<evidence type="ECO:0000259" key="4">
    <source>
        <dbReference type="SMART" id="SM00534"/>
    </source>
</evidence>
<dbReference type="GO" id="GO:0006298">
    <property type="term" value="P:mismatch repair"/>
    <property type="evidence" value="ECO:0007669"/>
    <property type="project" value="InterPro"/>
</dbReference>